<accession>A0A419N3F8</accession>
<keyword evidence="3" id="KW-0408">Iron</keyword>
<evidence type="ECO:0000256" key="3">
    <source>
        <dbReference type="ARBA" id="ARBA00023004"/>
    </source>
</evidence>
<evidence type="ECO:0000256" key="1">
    <source>
        <dbReference type="ARBA" id="ARBA00022485"/>
    </source>
</evidence>
<protein>
    <submittedName>
        <fullName evidence="6">4Fe-4S dicluster domain-containing protein</fullName>
    </submittedName>
</protein>
<keyword evidence="7" id="KW-1185">Reference proteome</keyword>
<dbReference type="Gene3D" id="3.30.70.20">
    <property type="match status" value="2"/>
</dbReference>
<keyword evidence="2" id="KW-0479">Metal-binding</keyword>
<evidence type="ECO:0000313" key="6">
    <source>
        <dbReference type="EMBL" id="RJT37419.1"/>
    </source>
</evidence>
<dbReference type="AlphaFoldDB" id="A0A419N3F8"/>
<sequence length="291" mass="31885">MEVFSPDACPRFTGAGQACVRNTVKNSRCTACVDACPTGAVTLSATGMIAINPQACIGCGYCFFNCPTGAVEGIATVQRPYRGDRLVMPLSAIVPCTEELLMWHSEYGIRYVEMEPDSASAWFQAIAVLNIRLKEMCEPLWSVLPPCPDALNGSRRRWLQLKKAGCASGSVAAGGRARRALFTQISEYRPDLDKDRCSLCGACVRVCPEKAIRLENSELMLNPIKCTGCGNCEAVCFEKAIVAHEAGSTAPTVYGVEQVRCRICHRDFHAWSLREDKCPVCRRHTFGMREA</sequence>
<proteinExistence type="predicted"/>
<dbReference type="PANTHER" id="PTHR43687">
    <property type="entry name" value="ADENYLYLSULFATE REDUCTASE, BETA SUBUNIT"/>
    <property type="match status" value="1"/>
</dbReference>
<evidence type="ECO:0000259" key="5">
    <source>
        <dbReference type="PROSITE" id="PS51379"/>
    </source>
</evidence>
<dbReference type="Pfam" id="PF12838">
    <property type="entry name" value="Fer4_7"/>
    <property type="match status" value="1"/>
</dbReference>
<dbReference type="Pfam" id="PF13237">
    <property type="entry name" value="Fer4_10"/>
    <property type="match status" value="1"/>
</dbReference>
<dbReference type="EMBL" id="RAHH01000034">
    <property type="protein sequence ID" value="RJT37419.1"/>
    <property type="molecule type" value="Genomic_DNA"/>
</dbReference>
<evidence type="ECO:0000256" key="4">
    <source>
        <dbReference type="ARBA" id="ARBA00023014"/>
    </source>
</evidence>
<feature type="domain" description="4Fe-4S ferredoxin-type" evidence="5">
    <location>
        <begin position="218"/>
        <end position="246"/>
    </location>
</feature>
<dbReference type="SUPFAM" id="SSF54862">
    <property type="entry name" value="4Fe-4S ferredoxins"/>
    <property type="match status" value="2"/>
</dbReference>
<dbReference type="GO" id="GO:0051539">
    <property type="term" value="F:4 iron, 4 sulfur cluster binding"/>
    <property type="evidence" value="ECO:0007669"/>
    <property type="project" value="UniProtKB-KW"/>
</dbReference>
<keyword evidence="4" id="KW-0411">Iron-sulfur</keyword>
<dbReference type="PROSITE" id="PS00198">
    <property type="entry name" value="4FE4S_FER_1"/>
    <property type="match status" value="2"/>
</dbReference>
<dbReference type="OrthoDB" id="9800260at2"/>
<evidence type="ECO:0000313" key="7">
    <source>
        <dbReference type="Proteomes" id="UP000284908"/>
    </source>
</evidence>
<dbReference type="PROSITE" id="PS51379">
    <property type="entry name" value="4FE4S_FER_2"/>
    <property type="match status" value="4"/>
</dbReference>
<dbReference type="Proteomes" id="UP000284908">
    <property type="component" value="Unassembled WGS sequence"/>
</dbReference>
<dbReference type="PANTHER" id="PTHR43687:SF1">
    <property type="entry name" value="FERREDOXIN III"/>
    <property type="match status" value="1"/>
</dbReference>
<dbReference type="GO" id="GO:0046872">
    <property type="term" value="F:metal ion binding"/>
    <property type="evidence" value="ECO:0007669"/>
    <property type="project" value="UniProtKB-KW"/>
</dbReference>
<feature type="domain" description="4Fe-4S ferredoxin-type" evidence="5">
    <location>
        <begin position="188"/>
        <end position="217"/>
    </location>
</feature>
<comment type="caution">
    <text evidence="6">The sequence shown here is derived from an EMBL/GenBank/DDBJ whole genome shotgun (WGS) entry which is preliminary data.</text>
</comment>
<reference evidence="6 7" key="1">
    <citation type="submission" date="2018-09" db="EMBL/GenBank/DDBJ databases">
        <authorList>
            <person name="Le Fleche-Mateos A."/>
        </authorList>
    </citation>
    <scope>NUCLEOTIDE SEQUENCE [LARGE SCALE GENOMIC DNA]</scope>
    <source>
        <strain evidence="6 7">DSM 27399</strain>
    </source>
</reference>
<dbReference type="RefSeq" id="WP_120134807.1">
    <property type="nucleotide sequence ID" value="NZ_RAHH01000034.1"/>
</dbReference>
<gene>
    <name evidence="6" type="ORF">D6C13_21945</name>
</gene>
<dbReference type="InterPro" id="IPR050572">
    <property type="entry name" value="Fe-S_Ferredoxin"/>
</dbReference>
<organism evidence="6 7">
    <name type="scientific">Rahnella woolbedingensis</name>
    <dbReference type="NCBI Taxonomy" id="1510574"/>
    <lineage>
        <taxon>Bacteria</taxon>
        <taxon>Pseudomonadati</taxon>
        <taxon>Pseudomonadota</taxon>
        <taxon>Gammaproteobacteria</taxon>
        <taxon>Enterobacterales</taxon>
        <taxon>Yersiniaceae</taxon>
        <taxon>Rahnella</taxon>
    </lineage>
</organism>
<keyword evidence="1" id="KW-0004">4Fe-4S</keyword>
<dbReference type="InterPro" id="IPR017896">
    <property type="entry name" value="4Fe4S_Fe-S-bd"/>
</dbReference>
<evidence type="ECO:0000256" key="2">
    <source>
        <dbReference type="ARBA" id="ARBA00022723"/>
    </source>
</evidence>
<feature type="domain" description="4Fe-4S ferredoxin-type" evidence="5">
    <location>
        <begin position="47"/>
        <end position="76"/>
    </location>
</feature>
<dbReference type="InterPro" id="IPR017900">
    <property type="entry name" value="4Fe4S_Fe_S_CS"/>
</dbReference>
<feature type="domain" description="4Fe-4S ferredoxin-type" evidence="5">
    <location>
        <begin position="16"/>
        <end position="46"/>
    </location>
</feature>
<name>A0A419N3F8_9GAMM</name>